<dbReference type="GO" id="GO:0005634">
    <property type="term" value="C:nucleus"/>
    <property type="evidence" value="ECO:0007669"/>
    <property type="project" value="InterPro"/>
</dbReference>
<dbReference type="OrthoDB" id="272481at2759"/>
<dbReference type="GO" id="GO:0006366">
    <property type="term" value="P:transcription by RNA polymerase II"/>
    <property type="evidence" value="ECO:0007669"/>
    <property type="project" value="TreeGrafter"/>
</dbReference>
<organism evidence="10 11">
    <name type="scientific">Stentor coeruleus</name>
    <dbReference type="NCBI Taxonomy" id="5963"/>
    <lineage>
        <taxon>Eukaryota</taxon>
        <taxon>Sar</taxon>
        <taxon>Alveolata</taxon>
        <taxon>Ciliophora</taxon>
        <taxon>Postciliodesmatophora</taxon>
        <taxon>Heterotrichea</taxon>
        <taxon>Heterotrichida</taxon>
        <taxon>Stentoridae</taxon>
        <taxon>Stentor</taxon>
    </lineage>
</organism>
<evidence type="ECO:0000256" key="1">
    <source>
        <dbReference type="ARBA" id="ARBA00022723"/>
    </source>
</evidence>
<dbReference type="EMBL" id="MPUH01000014">
    <property type="protein sequence ID" value="OMJ95310.1"/>
    <property type="molecule type" value="Genomic_DNA"/>
</dbReference>
<protein>
    <recommendedName>
        <fullName evidence="9">Helicase ATP-binding domain-containing protein</fullName>
    </recommendedName>
</protein>
<sequence length="670" mass="76367">MESEDIIETSQVIKKILDNVKSAGKLIIQCSPDLDTKVKSIASLAEFIVQESLEKIIICTHHALTADRITKQLNNLINIKGVCLSSKKAYCLKKPMCFGTESEIQAKCQNHCVRGKCEFRLSTPPEISKILSLTEIKTFCEDSGVCPYYYTQSQISSSKIIICSQSFFFRKGMSLLSTFLPKSILLFEDAFNLDTCIIDYLSINLNLKILSSALRGLEELGDKIKEIFEQDFGDYEKFYTDCKEGKLKTYADSEYLMRDVVCNDEVLYTPVPGNIRKPSHFLKCIKQIIVYLRMSLRGKEASIQSSYGFLYKLCSNFFIRIDSLKYASLLFASLCTFTKIPLSDNLMSLNFVCDFCSLSSIYPEHYSFIFEPYPESIKILNPVIQLSYQNPGFFLKDFLNKSYSSIFFTSSCIPENIYKTLLGLDCEILNTGYKPNICPMILTKGSDQLFLTTKFEEKADDGIMRNYGEVLLELSDEVPDGIVVFFPEFSVLENYILKWNESLLLFRLLEKKLVFVETLGNEYRILRSFNRACECGRGAVLLAVCRGKIANDLHLYSEHVKCSLTFGVPQASILSRVLKSRLAYMKERLGIDESEYLNFDAMRQAVFCLSQSIRGNVKNAIIIFADKRFDSQAKKNKIPEWISGGFKSYTNVSTDVARNLSFKFLKYSQS</sequence>
<comment type="caution">
    <text evidence="10">The sequence shown here is derived from an EMBL/GenBank/DDBJ whole genome shotgun (WGS) entry which is preliminary data.</text>
</comment>
<evidence type="ECO:0000313" key="11">
    <source>
        <dbReference type="Proteomes" id="UP000187209"/>
    </source>
</evidence>
<evidence type="ECO:0000256" key="8">
    <source>
        <dbReference type="ARBA" id="ARBA00023235"/>
    </source>
</evidence>
<dbReference type="InterPro" id="IPR045028">
    <property type="entry name" value="DinG/Rad3-like"/>
</dbReference>
<evidence type="ECO:0000256" key="5">
    <source>
        <dbReference type="ARBA" id="ARBA00022840"/>
    </source>
</evidence>
<dbReference type="GO" id="GO:0051536">
    <property type="term" value="F:iron-sulfur cluster binding"/>
    <property type="evidence" value="ECO:0007669"/>
    <property type="project" value="UniProtKB-KW"/>
</dbReference>
<evidence type="ECO:0000256" key="2">
    <source>
        <dbReference type="ARBA" id="ARBA00022741"/>
    </source>
</evidence>
<dbReference type="Gene3D" id="3.40.50.300">
    <property type="entry name" value="P-loop containing nucleotide triphosphate hydrolases"/>
    <property type="match status" value="2"/>
</dbReference>
<evidence type="ECO:0000256" key="7">
    <source>
        <dbReference type="ARBA" id="ARBA00023014"/>
    </source>
</evidence>
<dbReference type="GO" id="GO:0003684">
    <property type="term" value="F:damaged DNA binding"/>
    <property type="evidence" value="ECO:0007669"/>
    <property type="project" value="TreeGrafter"/>
</dbReference>
<keyword evidence="11" id="KW-1185">Reference proteome</keyword>
<dbReference type="Proteomes" id="UP000187209">
    <property type="component" value="Unassembled WGS sequence"/>
</dbReference>
<dbReference type="PANTHER" id="PTHR11472:SF1">
    <property type="entry name" value="GENERAL TRANSCRIPTION AND DNA REPAIR FACTOR IIH HELICASE SUBUNIT XPD"/>
    <property type="match status" value="1"/>
</dbReference>
<dbReference type="PRINTS" id="PR00852">
    <property type="entry name" value="XRODRMPGMNTD"/>
</dbReference>
<dbReference type="GO" id="GO:0006289">
    <property type="term" value="P:nucleotide-excision repair"/>
    <property type="evidence" value="ECO:0007669"/>
    <property type="project" value="InterPro"/>
</dbReference>
<dbReference type="GO" id="GO:0016818">
    <property type="term" value="F:hydrolase activity, acting on acid anhydrides, in phosphorus-containing anhydrides"/>
    <property type="evidence" value="ECO:0007669"/>
    <property type="project" value="InterPro"/>
</dbReference>
<accession>A0A1R2D280</accession>
<dbReference type="InterPro" id="IPR013020">
    <property type="entry name" value="Rad3/Chl1-like"/>
</dbReference>
<dbReference type="InterPro" id="IPR010614">
    <property type="entry name" value="RAD3-like_helicase_DEAD"/>
</dbReference>
<dbReference type="PANTHER" id="PTHR11472">
    <property type="entry name" value="DNA REPAIR DEAD HELICASE RAD3/XP-D SUBFAMILY MEMBER"/>
    <property type="match status" value="1"/>
</dbReference>
<dbReference type="PROSITE" id="PS51193">
    <property type="entry name" value="HELICASE_ATP_BIND_2"/>
    <property type="match status" value="1"/>
</dbReference>
<keyword evidence="4" id="KW-0347">Helicase</keyword>
<dbReference type="Pfam" id="PF13307">
    <property type="entry name" value="Helicase_C_2"/>
    <property type="match status" value="1"/>
</dbReference>
<dbReference type="InterPro" id="IPR014013">
    <property type="entry name" value="Helic_SF1/SF2_ATP-bd_DinG/Rad3"/>
</dbReference>
<keyword evidence="3" id="KW-0378">Hydrolase</keyword>
<feature type="domain" description="Helicase ATP-binding" evidence="9">
    <location>
        <begin position="1"/>
        <end position="239"/>
    </location>
</feature>
<evidence type="ECO:0000256" key="6">
    <source>
        <dbReference type="ARBA" id="ARBA00023004"/>
    </source>
</evidence>
<dbReference type="InterPro" id="IPR006555">
    <property type="entry name" value="ATP-dep_Helicase_C"/>
</dbReference>
<dbReference type="NCBIfam" id="TIGR00604">
    <property type="entry name" value="rad3"/>
    <property type="match status" value="1"/>
</dbReference>
<dbReference type="GO" id="GO:0046872">
    <property type="term" value="F:metal ion binding"/>
    <property type="evidence" value="ECO:0007669"/>
    <property type="project" value="UniProtKB-KW"/>
</dbReference>
<dbReference type="GO" id="GO:0003678">
    <property type="term" value="F:DNA helicase activity"/>
    <property type="evidence" value="ECO:0007669"/>
    <property type="project" value="InterPro"/>
</dbReference>
<dbReference type="FunFam" id="3.40.50.300:FF:000135">
    <property type="entry name" value="DNA repair helicase RAD3, putative"/>
    <property type="match status" value="1"/>
</dbReference>
<keyword evidence="8" id="KW-0413">Isomerase</keyword>
<gene>
    <name evidence="10" type="ORF">SteCoe_1369</name>
</gene>
<name>A0A1R2D280_9CILI</name>
<evidence type="ECO:0000256" key="4">
    <source>
        <dbReference type="ARBA" id="ARBA00022806"/>
    </source>
</evidence>
<evidence type="ECO:0000313" key="10">
    <source>
        <dbReference type="EMBL" id="OMJ95310.1"/>
    </source>
</evidence>
<evidence type="ECO:0000256" key="3">
    <source>
        <dbReference type="ARBA" id="ARBA00022801"/>
    </source>
</evidence>
<keyword evidence="2" id="KW-0547">Nucleotide-binding</keyword>
<dbReference type="SMART" id="SM00491">
    <property type="entry name" value="HELICc2"/>
    <property type="match status" value="1"/>
</dbReference>
<reference evidence="10 11" key="1">
    <citation type="submission" date="2016-11" db="EMBL/GenBank/DDBJ databases">
        <title>The macronuclear genome of Stentor coeruleus: a giant cell with tiny introns.</title>
        <authorList>
            <person name="Slabodnick M."/>
            <person name="Ruby J.G."/>
            <person name="Reiff S.B."/>
            <person name="Swart E.C."/>
            <person name="Gosai S."/>
            <person name="Prabakaran S."/>
            <person name="Witkowska E."/>
            <person name="Larue G.E."/>
            <person name="Fisher S."/>
            <person name="Freeman R.M."/>
            <person name="Gunawardena J."/>
            <person name="Chu W."/>
            <person name="Stover N.A."/>
            <person name="Gregory B.D."/>
            <person name="Nowacki M."/>
            <person name="Derisi J."/>
            <person name="Roy S.W."/>
            <person name="Marshall W.F."/>
            <person name="Sood P."/>
        </authorList>
    </citation>
    <scope>NUCLEOTIDE SEQUENCE [LARGE SCALE GENOMIC DNA]</scope>
    <source>
        <strain evidence="10">WM001</strain>
    </source>
</reference>
<dbReference type="InterPro" id="IPR027417">
    <property type="entry name" value="P-loop_NTPase"/>
</dbReference>
<dbReference type="InterPro" id="IPR001945">
    <property type="entry name" value="RAD3/XPD"/>
</dbReference>
<keyword evidence="5" id="KW-0067">ATP-binding</keyword>
<dbReference type="GO" id="GO:0045951">
    <property type="term" value="P:positive regulation of mitotic recombination"/>
    <property type="evidence" value="ECO:0007669"/>
    <property type="project" value="TreeGrafter"/>
</dbReference>
<keyword evidence="6" id="KW-0408">Iron</keyword>
<keyword evidence="1" id="KW-0479">Metal-binding</keyword>
<dbReference type="Pfam" id="PF06733">
    <property type="entry name" value="DEAD_2"/>
    <property type="match status" value="1"/>
</dbReference>
<dbReference type="GO" id="GO:0005524">
    <property type="term" value="F:ATP binding"/>
    <property type="evidence" value="ECO:0007669"/>
    <property type="project" value="UniProtKB-KW"/>
</dbReference>
<proteinExistence type="predicted"/>
<evidence type="ECO:0000259" key="9">
    <source>
        <dbReference type="PROSITE" id="PS51193"/>
    </source>
</evidence>
<dbReference type="AlphaFoldDB" id="A0A1R2D280"/>
<keyword evidence="7" id="KW-0411">Iron-sulfur</keyword>